<dbReference type="eggNOG" id="COG3489">
    <property type="taxonomic scope" value="Bacteria"/>
</dbReference>
<evidence type="ECO:0000313" key="5">
    <source>
        <dbReference type="EMBL" id="AFC26834.1"/>
    </source>
</evidence>
<protein>
    <submittedName>
        <fullName evidence="5">Peptidase M75, Imelysin</fullName>
    </submittedName>
</protein>
<feature type="domain" description="Imelysin-like" evidence="4">
    <location>
        <begin position="50"/>
        <end position="341"/>
    </location>
</feature>
<sequence>MLNFNYYQGGLCLAALLFSLFSCGSETEDPCAVEFDQLALLENVADNFISPAYNNLQTKVDSLNDAVNAFCAQPDASKLQALKSSWLSANIAFQNAKIYEFGPAADYQLRSSLNNYPVFTSRLEYAISSQTYNLEIDSFAYTRGFPALDYLLHHDSETQILNEFADTARQNYLKAVCQQIKQKVDWTQDGWSAYANSFKTTEGLAVGSPLSLLVNQLNQNYELFKNNKLGTPVGAKVSYIAAPEKTEAYYSGQSLILAQTTLNASQALFNGGNGQGLDDYLDATAVQKDGRPLSQLINEQFDAASSALDALNGQSLADNIRNNFEACKSAYAQAQNQVVYLKTDLPAVLCINITYADNTDDGD</sequence>
<keyword evidence="2 3" id="KW-0732">Signal</keyword>
<dbReference type="OrthoDB" id="650514at2"/>
<dbReference type="HOGENOM" id="CLU_064071_0_0_10"/>
<dbReference type="InterPro" id="IPR038352">
    <property type="entry name" value="Imelysin_sf"/>
</dbReference>
<dbReference type="Proteomes" id="UP000007519">
    <property type="component" value="Chromosome"/>
</dbReference>
<evidence type="ECO:0000256" key="2">
    <source>
        <dbReference type="ARBA" id="ARBA00022729"/>
    </source>
</evidence>
<dbReference type="EMBL" id="CP002831">
    <property type="protein sequence ID" value="AFC26834.1"/>
    <property type="molecule type" value="Genomic_DNA"/>
</dbReference>
<name>H6L7G2_SAPGL</name>
<feature type="chain" id="PRO_5003604053" evidence="3">
    <location>
        <begin position="25"/>
        <end position="363"/>
    </location>
</feature>
<accession>H6L7G2</accession>
<dbReference type="STRING" id="984262.SGRA_4119"/>
<keyword evidence="6" id="KW-1185">Reference proteome</keyword>
<dbReference type="Pfam" id="PF09375">
    <property type="entry name" value="Peptidase_M75"/>
    <property type="match status" value="1"/>
</dbReference>
<dbReference type="CDD" id="cd14659">
    <property type="entry name" value="Imelysin-like_IPPA"/>
    <property type="match status" value="1"/>
</dbReference>
<dbReference type="AlphaFoldDB" id="H6L7G2"/>
<dbReference type="KEGG" id="sgn:SGRA_4119"/>
<evidence type="ECO:0000256" key="3">
    <source>
        <dbReference type="SAM" id="SignalP"/>
    </source>
</evidence>
<evidence type="ECO:0000259" key="4">
    <source>
        <dbReference type="Pfam" id="PF09375"/>
    </source>
</evidence>
<dbReference type="InterPro" id="IPR034984">
    <property type="entry name" value="Imelysin-like_IPPA"/>
</dbReference>
<comment type="subcellular location">
    <subcellularLocation>
        <location evidence="1">Cell envelope</location>
    </subcellularLocation>
</comment>
<gene>
    <name evidence="5" type="ordered locus">SGRA_4119</name>
</gene>
<dbReference type="InterPro" id="IPR018976">
    <property type="entry name" value="Imelysin-like"/>
</dbReference>
<dbReference type="RefSeq" id="WP_015694412.1">
    <property type="nucleotide sequence ID" value="NC_016940.1"/>
</dbReference>
<dbReference type="Gene3D" id="1.20.1420.20">
    <property type="entry name" value="M75 peptidase, HXXE motif"/>
    <property type="match status" value="1"/>
</dbReference>
<proteinExistence type="predicted"/>
<dbReference type="GO" id="GO:0030313">
    <property type="term" value="C:cell envelope"/>
    <property type="evidence" value="ECO:0007669"/>
    <property type="project" value="UniProtKB-SubCell"/>
</dbReference>
<organism evidence="5 6">
    <name type="scientific">Saprospira grandis (strain Lewin)</name>
    <dbReference type="NCBI Taxonomy" id="984262"/>
    <lineage>
        <taxon>Bacteria</taxon>
        <taxon>Pseudomonadati</taxon>
        <taxon>Bacteroidota</taxon>
        <taxon>Saprospiria</taxon>
        <taxon>Saprospirales</taxon>
        <taxon>Saprospiraceae</taxon>
        <taxon>Saprospira</taxon>
    </lineage>
</organism>
<reference evidence="5 6" key="1">
    <citation type="journal article" date="2012" name="Stand. Genomic Sci.">
        <title>Complete genome sequencing and analysis of Saprospira grandis str. Lewin, a predatory marine bacterium.</title>
        <authorList>
            <person name="Saw J.H."/>
            <person name="Yuryev A."/>
            <person name="Kanbe M."/>
            <person name="Hou S."/>
            <person name="Young A.G."/>
            <person name="Aizawa S."/>
            <person name="Alam M."/>
        </authorList>
    </citation>
    <scope>NUCLEOTIDE SEQUENCE [LARGE SCALE GENOMIC DNA]</scope>
    <source>
        <strain evidence="5 6">Lewin</strain>
    </source>
</reference>
<evidence type="ECO:0000256" key="1">
    <source>
        <dbReference type="ARBA" id="ARBA00004196"/>
    </source>
</evidence>
<feature type="signal peptide" evidence="3">
    <location>
        <begin position="1"/>
        <end position="24"/>
    </location>
</feature>
<evidence type="ECO:0000313" key="6">
    <source>
        <dbReference type="Proteomes" id="UP000007519"/>
    </source>
</evidence>